<proteinExistence type="predicted"/>
<dbReference type="SMART" id="SM00248">
    <property type="entry name" value="ANK"/>
    <property type="match status" value="5"/>
</dbReference>
<dbReference type="InterPro" id="IPR002893">
    <property type="entry name" value="Znf_MYND"/>
</dbReference>
<keyword evidence="3 6" id="KW-0863">Zinc-finger</keyword>
<comment type="caution">
    <text evidence="9">The sequence shown here is derived from an EMBL/GenBank/DDBJ whole genome shotgun (WGS) entry which is preliminary data.</text>
</comment>
<name>A0AAV7LLW8_PLEWA</name>
<evidence type="ECO:0000256" key="2">
    <source>
        <dbReference type="ARBA" id="ARBA00022737"/>
    </source>
</evidence>
<feature type="compositionally biased region" description="Basic and acidic residues" evidence="7">
    <location>
        <begin position="418"/>
        <end position="430"/>
    </location>
</feature>
<dbReference type="SUPFAM" id="SSF144232">
    <property type="entry name" value="HIT/MYND zinc finger-like"/>
    <property type="match status" value="1"/>
</dbReference>
<dbReference type="Pfam" id="PF02493">
    <property type="entry name" value="MORN"/>
    <property type="match status" value="4"/>
</dbReference>
<dbReference type="PROSITE" id="PS50297">
    <property type="entry name" value="ANK_REP_REGION"/>
    <property type="match status" value="3"/>
</dbReference>
<dbReference type="InterPro" id="IPR036770">
    <property type="entry name" value="Ankyrin_rpt-contain_sf"/>
</dbReference>
<evidence type="ECO:0000256" key="3">
    <source>
        <dbReference type="ARBA" id="ARBA00022771"/>
    </source>
</evidence>
<feature type="repeat" description="ANK" evidence="5">
    <location>
        <begin position="622"/>
        <end position="657"/>
    </location>
</feature>
<evidence type="ECO:0000313" key="10">
    <source>
        <dbReference type="Proteomes" id="UP001066276"/>
    </source>
</evidence>
<dbReference type="PANTHER" id="PTHR15897:SF2">
    <property type="entry name" value="ANKYRIN REPEAT AND MYND DOMAIN-CONTAINING PROTEIN 1"/>
    <property type="match status" value="1"/>
</dbReference>
<keyword evidence="5" id="KW-0040">ANK repeat</keyword>
<sequence length="1049" mass="117814">MRLSRSLYEQRKMEQVEAAVWCPEDKLNQLLQIRSFQQWADGSYYKGHFEVDVKLGHGEFIWANGERYLGEFYKDHPHGKGIYIWPDISTFTGSFYLGRKEGYGTMEFLDNQKYQGLYKADERFGPGVETYLDDRQDAGFWHNDHLIRLSTKVPGSFSLSQYPEFLQNNGDAPQNTLDEKRSSFWTFGLEDEDPYHFQYKLIALNDSYTLPEKIHTYSNDTDHLPITSSFRKELDSKFFQGNEQLADAEDVPPPIRNLTPLMVRMQKHIYKHRHNMPHDSWDVDAILNGVRENFGPKGPKELNSERLITKSGEGEYQIVYEILRDNLAHVDVADDTGHTALHAAAAGRHDDIINLLLDNGADVNKVNDEGLSPLSLCLVAYYSVSSFKPNIAERNLPEIKIEEFEDPPPKATKRSSKGKHEQSKEKERQIPRSSSCFDIESEEDPICLTPDSPTTPVNKTLPSTPKSKKRGISGRNVKVINSNAVKALDVDHTRVNEEAAGSPETPLFESNCSIFNFGIEISEDILQWTADILSHNLPIENRALDDGSMEEGTVRKMAQSKSEYRQKWATIELLLRRGADPNVSSVPMHALFFAVKSADVHAVQVLLEKGARTDIRLPTKSAGLTPLHIAVALPGKEGVDITELLLNAAADPNARAEDQDDIYGPDRCDNENVVAGFPMKGNNAPEVFCNYYVKPNIAAEEGGRTSLHVVSEREDCPKRARDIVHLLLKHAANTNTLWSGHSPLSLAIASGNDPAVKELLANGVETNLPLGRYVGSALCAALTPAYERKRTLQARIALVDRLVSAGANVLMPITIGDSPKAVLGTATDYGYYKFFQDKKLAHTPYHALSHVERNTINARKQLLEHMGDLVREAVTSKEKEWVSQGLHRDINGIFTSGAEELKELVSSDGSPVCRKIAFKYCYQCGRSVGVRLFPCPRCHAVYFCSKACQKKSWEERHKNECVRLQVPSGYRYSTKARCETSPSARLFSELCHSQGNICPRPSTQRGKCQIDKYSSIKGSQGKYMSPCNLKDHSTKEDTDKEFVENYSFN</sequence>
<organism evidence="9 10">
    <name type="scientific">Pleurodeles waltl</name>
    <name type="common">Iberian ribbed newt</name>
    <dbReference type="NCBI Taxonomy" id="8319"/>
    <lineage>
        <taxon>Eukaryota</taxon>
        <taxon>Metazoa</taxon>
        <taxon>Chordata</taxon>
        <taxon>Craniata</taxon>
        <taxon>Vertebrata</taxon>
        <taxon>Euteleostomi</taxon>
        <taxon>Amphibia</taxon>
        <taxon>Batrachia</taxon>
        <taxon>Caudata</taxon>
        <taxon>Salamandroidea</taxon>
        <taxon>Salamandridae</taxon>
        <taxon>Pleurodelinae</taxon>
        <taxon>Pleurodeles</taxon>
    </lineage>
</organism>
<dbReference type="PRINTS" id="PR01415">
    <property type="entry name" value="ANKYRIN"/>
</dbReference>
<dbReference type="EMBL" id="JANPWB010000015">
    <property type="protein sequence ID" value="KAJ1090408.1"/>
    <property type="molecule type" value="Genomic_DNA"/>
</dbReference>
<dbReference type="Gene3D" id="1.25.40.20">
    <property type="entry name" value="Ankyrin repeat-containing domain"/>
    <property type="match status" value="3"/>
</dbReference>
<dbReference type="PROSITE" id="PS50865">
    <property type="entry name" value="ZF_MYND_2"/>
    <property type="match status" value="1"/>
</dbReference>
<dbReference type="Gene3D" id="6.10.140.2220">
    <property type="match status" value="1"/>
</dbReference>
<feature type="region of interest" description="Disordered" evidence="7">
    <location>
        <begin position="399"/>
        <end position="471"/>
    </location>
</feature>
<keyword evidence="4" id="KW-0862">Zinc</keyword>
<dbReference type="GO" id="GO:0008270">
    <property type="term" value="F:zinc ion binding"/>
    <property type="evidence" value="ECO:0007669"/>
    <property type="project" value="UniProtKB-KW"/>
</dbReference>
<dbReference type="Proteomes" id="UP001066276">
    <property type="component" value="Chromosome 11"/>
</dbReference>
<dbReference type="InterPro" id="IPR002110">
    <property type="entry name" value="Ankyrin_rpt"/>
</dbReference>
<gene>
    <name evidence="9" type="ORF">NDU88_003540</name>
</gene>
<evidence type="ECO:0000256" key="1">
    <source>
        <dbReference type="ARBA" id="ARBA00022723"/>
    </source>
</evidence>
<dbReference type="PROSITE" id="PS50088">
    <property type="entry name" value="ANK_REPEAT"/>
    <property type="match status" value="3"/>
</dbReference>
<accession>A0AAV7LLW8</accession>
<evidence type="ECO:0000256" key="6">
    <source>
        <dbReference type="PROSITE-ProRule" id="PRU00134"/>
    </source>
</evidence>
<protein>
    <recommendedName>
        <fullName evidence="8">MYND-type domain-containing protein</fullName>
    </recommendedName>
</protein>
<feature type="repeat" description="ANK" evidence="5">
    <location>
        <begin position="336"/>
        <end position="368"/>
    </location>
</feature>
<dbReference type="SUPFAM" id="SSF82185">
    <property type="entry name" value="Histone H3 K4-specific methyltransferase SET7/9 N-terminal domain"/>
    <property type="match status" value="1"/>
</dbReference>
<evidence type="ECO:0000259" key="8">
    <source>
        <dbReference type="PROSITE" id="PS50865"/>
    </source>
</evidence>
<feature type="domain" description="MYND-type" evidence="8">
    <location>
        <begin position="921"/>
        <end position="961"/>
    </location>
</feature>
<evidence type="ECO:0000256" key="7">
    <source>
        <dbReference type="SAM" id="MobiDB-lite"/>
    </source>
</evidence>
<feature type="compositionally biased region" description="Polar residues" evidence="7">
    <location>
        <begin position="451"/>
        <end position="465"/>
    </location>
</feature>
<dbReference type="SUPFAM" id="SSF48403">
    <property type="entry name" value="Ankyrin repeat"/>
    <property type="match status" value="2"/>
</dbReference>
<dbReference type="PANTHER" id="PTHR15897">
    <property type="entry name" value="ANKYRIN REPEAT AND MYND DOMAIN PROTEIN 1"/>
    <property type="match status" value="1"/>
</dbReference>
<dbReference type="InterPro" id="IPR053064">
    <property type="entry name" value="Ankyrin-MYND_domain-protein"/>
</dbReference>
<evidence type="ECO:0000313" key="9">
    <source>
        <dbReference type="EMBL" id="KAJ1090408.1"/>
    </source>
</evidence>
<dbReference type="Pfam" id="PF01753">
    <property type="entry name" value="zf-MYND"/>
    <property type="match status" value="1"/>
</dbReference>
<keyword evidence="1" id="KW-0479">Metal-binding</keyword>
<reference evidence="9" key="1">
    <citation type="journal article" date="2022" name="bioRxiv">
        <title>Sequencing and chromosome-scale assembly of the giantPleurodeles waltlgenome.</title>
        <authorList>
            <person name="Brown T."/>
            <person name="Elewa A."/>
            <person name="Iarovenko S."/>
            <person name="Subramanian E."/>
            <person name="Araus A.J."/>
            <person name="Petzold A."/>
            <person name="Susuki M."/>
            <person name="Suzuki K.-i.T."/>
            <person name="Hayashi T."/>
            <person name="Toyoda A."/>
            <person name="Oliveira C."/>
            <person name="Osipova E."/>
            <person name="Leigh N.D."/>
            <person name="Simon A."/>
            <person name="Yun M.H."/>
        </authorList>
    </citation>
    <scope>NUCLEOTIDE SEQUENCE</scope>
    <source>
        <strain evidence="9">20211129_DDA</strain>
        <tissue evidence="9">Liver</tissue>
    </source>
</reference>
<evidence type="ECO:0000256" key="4">
    <source>
        <dbReference type="ARBA" id="ARBA00022833"/>
    </source>
</evidence>
<evidence type="ECO:0000256" key="5">
    <source>
        <dbReference type="PROSITE-ProRule" id="PRU00023"/>
    </source>
</evidence>
<dbReference type="PROSITE" id="PS01360">
    <property type="entry name" value="ZF_MYND_1"/>
    <property type="match status" value="1"/>
</dbReference>
<dbReference type="SMART" id="SM00698">
    <property type="entry name" value="MORN"/>
    <property type="match status" value="4"/>
</dbReference>
<dbReference type="AlphaFoldDB" id="A0AAV7LLW8"/>
<dbReference type="Pfam" id="PF12796">
    <property type="entry name" value="Ank_2"/>
    <property type="match status" value="2"/>
</dbReference>
<dbReference type="InterPro" id="IPR003409">
    <property type="entry name" value="MORN"/>
</dbReference>
<feature type="repeat" description="ANK" evidence="5">
    <location>
        <begin position="739"/>
        <end position="767"/>
    </location>
</feature>
<keyword evidence="10" id="KW-1185">Reference proteome</keyword>
<keyword evidence="2" id="KW-0677">Repeat</keyword>
<dbReference type="Gene3D" id="2.20.110.10">
    <property type="entry name" value="Histone H3 K4-specific methyltransferase SET7/9 N-terminal domain"/>
    <property type="match status" value="2"/>
</dbReference>